<evidence type="ECO:0000256" key="1">
    <source>
        <dbReference type="ARBA" id="ARBA00022859"/>
    </source>
</evidence>
<evidence type="ECO:0000313" key="5">
    <source>
        <dbReference type="EMBL" id="KAK1328156.1"/>
    </source>
</evidence>
<dbReference type="InterPro" id="IPR050199">
    <property type="entry name" value="IgHV"/>
</dbReference>
<protein>
    <recommendedName>
        <fullName evidence="4">Immunoglobulin V-set domain-containing protein</fullName>
    </recommendedName>
</protein>
<sequence length="135" mass="14469">MLGPWSGFQGRGWSGSTNTHTGSGTYYPDSLKGRFTISTDNTKNTLNLQMNSLRAEDAAVYYCARHTEVLTVPSENQALLGVLVTVPKTSSSTAGDVLQECDCTFQVVVAAFPEGTSDHSPRFLCPSVLTWGCGV</sequence>
<dbReference type="InterPro" id="IPR013106">
    <property type="entry name" value="Ig_V-set"/>
</dbReference>
<dbReference type="Proteomes" id="UP001177744">
    <property type="component" value="Unassembled WGS sequence"/>
</dbReference>
<dbReference type="Gene3D" id="2.60.40.10">
    <property type="entry name" value="Immunoglobulins"/>
    <property type="match status" value="1"/>
</dbReference>
<dbReference type="PANTHER" id="PTHR23266">
    <property type="entry name" value="IMMUNOGLOBULIN HEAVY CHAIN"/>
    <property type="match status" value="1"/>
</dbReference>
<dbReference type="GO" id="GO:0019814">
    <property type="term" value="C:immunoglobulin complex"/>
    <property type="evidence" value="ECO:0007669"/>
    <property type="project" value="UniProtKB-KW"/>
</dbReference>
<comment type="caution">
    <text evidence="5">The sequence shown here is derived from an EMBL/GenBank/DDBJ whole genome shotgun (WGS) entry which is preliminary data.</text>
</comment>
<organism evidence="5 6">
    <name type="scientific">Cnephaeus nilssonii</name>
    <name type="common">Northern bat</name>
    <name type="synonym">Eptesicus nilssonii</name>
    <dbReference type="NCBI Taxonomy" id="3371016"/>
    <lineage>
        <taxon>Eukaryota</taxon>
        <taxon>Metazoa</taxon>
        <taxon>Chordata</taxon>
        <taxon>Craniata</taxon>
        <taxon>Vertebrata</taxon>
        <taxon>Euteleostomi</taxon>
        <taxon>Mammalia</taxon>
        <taxon>Eutheria</taxon>
        <taxon>Laurasiatheria</taxon>
        <taxon>Chiroptera</taxon>
        <taxon>Yangochiroptera</taxon>
        <taxon>Vespertilionidae</taxon>
        <taxon>Cnephaeus</taxon>
    </lineage>
</organism>
<dbReference type="InterPro" id="IPR036179">
    <property type="entry name" value="Ig-like_dom_sf"/>
</dbReference>
<keyword evidence="2" id="KW-1064">Adaptive immunity</keyword>
<name>A0AA40LCG4_CNENI</name>
<dbReference type="GO" id="GO:0002250">
    <property type="term" value="P:adaptive immune response"/>
    <property type="evidence" value="ECO:0007669"/>
    <property type="project" value="UniProtKB-KW"/>
</dbReference>
<dbReference type="SMART" id="SM00406">
    <property type="entry name" value="IGv"/>
    <property type="match status" value="1"/>
</dbReference>
<dbReference type="EMBL" id="JAULJE010000024">
    <property type="protein sequence ID" value="KAK1328156.1"/>
    <property type="molecule type" value="Genomic_DNA"/>
</dbReference>
<accession>A0AA40LCG4</accession>
<proteinExistence type="predicted"/>
<keyword evidence="3" id="KW-1280">Immunoglobulin</keyword>
<gene>
    <name evidence="5" type="ORF">QTO34_012579</name>
</gene>
<evidence type="ECO:0000313" key="6">
    <source>
        <dbReference type="Proteomes" id="UP001177744"/>
    </source>
</evidence>
<dbReference type="AlphaFoldDB" id="A0AA40LCG4"/>
<evidence type="ECO:0000256" key="3">
    <source>
        <dbReference type="ARBA" id="ARBA00043265"/>
    </source>
</evidence>
<evidence type="ECO:0000259" key="4">
    <source>
        <dbReference type="SMART" id="SM00406"/>
    </source>
</evidence>
<dbReference type="SUPFAM" id="SSF48726">
    <property type="entry name" value="Immunoglobulin"/>
    <property type="match status" value="1"/>
</dbReference>
<keyword evidence="6" id="KW-1185">Reference proteome</keyword>
<evidence type="ECO:0000256" key="2">
    <source>
        <dbReference type="ARBA" id="ARBA00023130"/>
    </source>
</evidence>
<reference evidence="5" key="1">
    <citation type="submission" date="2023-06" db="EMBL/GenBank/DDBJ databases">
        <title>Reference genome for the Northern bat (Eptesicus nilssonii), a most northern bat species.</title>
        <authorList>
            <person name="Laine V.N."/>
            <person name="Pulliainen A.T."/>
            <person name="Lilley T.M."/>
        </authorList>
    </citation>
    <scope>NUCLEOTIDE SEQUENCE</scope>
    <source>
        <strain evidence="5">BLF_Eptnil</strain>
        <tissue evidence="5">Kidney</tissue>
    </source>
</reference>
<feature type="domain" description="Immunoglobulin V-set" evidence="4">
    <location>
        <begin position="6"/>
        <end position="65"/>
    </location>
</feature>
<dbReference type="InterPro" id="IPR013783">
    <property type="entry name" value="Ig-like_fold"/>
</dbReference>
<dbReference type="GO" id="GO:0005576">
    <property type="term" value="C:extracellular region"/>
    <property type="evidence" value="ECO:0007669"/>
    <property type="project" value="UniProtKB-ARBA"/>
</dbReference>
<keyword evidence="1" id="KW-0391">Immunity</keyword>